<dbReference type="Gene3D" id="1.10.3430.10">
    <property type="entry name" value="Ammonium transporter AmtB like domains"/>
    <property type="match status" value="1"/>
</dbReference>
<keyword evidence="5 8" id="KW-1133">Transmembrane helix</keyword>
<gene>
    <name evidence="10" type="primary">amt</name>
    <name evidence="10" type="ORF">Q2T41_15020</name>
</gene>
<evidence type="ECO:0000256" key="1">
    <source>
        <dbReference type="ARBA" id="ARBA00004141"/>
    </source>
</evidence>
<evidence type="ECO:0000256" key="6">
    <source>
        <dbReference type="ARBA" id="ARBA00023136"/>
    </source>
</evidence>
<dbReference type="Proteomes" id="UP001168579">
    <property type="component" value="Unassembled WGS sequence"/>
</dbReference>
<accession>A0ABT8RTC6</accession>
<feature type="transmembrane region" description="Helical" evidence="8">
    <location>
        <begin position="274"/>
        <end position="292"/>
    </location>
</feature>
<feature type="transmembrane region" description="Helical" evidence="8">
    <location>
        <begin position="240"/>
        <end position="267"/>
    </location>
</feature>
<keyword evidence="3 8" id="KW-0813">Transport</keyword>
<dbReference type="NCBIfam" id="TIGR00836">
    <property type="entry name" value="amt"/>
    <property type="match status" value="1"/>
</dbReference>
<dbReference type="Pfam" id="PF00909">
    <property type="entry name" value="Ammonium_transp"/>
    <property type="match status" value="1"/>
</dbReference>
<dbReference type="InterPro" id="IPR018047">
    <property type="entry name" value="Ammonium_transpt_CS"/>
</dbReference>
<sequence length="414" mass="43789">MDAGLFTANNVWMMLATALVFFMHTGFAFLEIGLTRQKNTINILFKNIFIITGGLLLYYAFGFNLMYPGFEDGDMGILKFSMDSFGISAPEGGMTPDYADGGYTWWTDFLFQGMFAATAATIVSGAVAERIKIGSFMIFTVIYVGLVYPIVGAWKWGGGFLDSWGFYDFAGSTLVHSVGGWAALVAIFLLGSRIGKFGKDGKPNAIPGHNIPLATAGVLILWLGWFGFNGGSVLSADPELTSLVLVTTSLAAAAGGFGAMITSTILYKNLDLTMFLNGILGGLVGITAGADLMSPNEAVIIGLLAGIIIVLGVALVDKLKLDDPVGAVAVHLICGIWGTLAVGIFGSMASGAQFMTQLYGVLIVGGFCIVTSGIILGVLKATIGLRVAKEEEVEGLDIHEHGMDAYADFRMNQH</sequence>
<evidence type="ECO:0000256" key="5">
    <source>
        <dbReference type="ARBA" id="ARBA00022989"/>
    </source>
</evidence>
<evidence type="ECO:0000259" key="9">
    <source>
        <dbReference type="Pfam" id="PF00909"/>
    </source>
</evidence>
<dbReference type="RefSeq" id="WP_304436743.1">
    <property type="nucleotide sequence ID" value="NZ_JAUKUC010000001.1"/>
</dbReference>
<protein>
    <recommendedName>
        <fullName evidence="8">Ammonium transporter</fullName>
    </recommendedName>
</protein>
<evidence type="ECO:0000313" key="11">
    <source>
        <dbReference type="Proteomes" id="UP001168579"/>
    </source>
</evidence>
<evidence type="ECO:0000256" key="7">
    <source>
        <dbReference type="ARBA" id="ARBA00023177"/>
    </source>
</evidence>
<feature type="transmembrane region" description="Helical" evidence="8">
    <location>
        <begin position="211"/>
        <end position="228"/>
    </location>
</feature>
<evidence type="ECO:0000256" key="4">
    <source>
        <dbReference type="ARBA" id="ARBA00022692"/>
    </source>
</evidence>
<dbReference type="PANTHER" id="PTHR11730">
    <property type="entry name" value="AMMONIUM TRANSPORTER"/>
    <property type="match status" value="1"/>
</dbReference>
<keyword evidence="6 8" id="KW-0472">Membrane</keyword>
<comment type="caution">
    <text evidence="10">The sequence shown here is derived from an EMBL/GenBank/DDBJ whole genome shotgun (WGS) entry which is preliminary data.</text>
</comment>
<dbReference type="EMBL" id="JAUKUC010000001">
    <property type="protein sequence ID" value="MDO1513970.1"/>
    <property type="molecule type" value="Genomic_DNA"/>
</dbReference>
<dbReference type="PANTHER" id="PTHR11730:SF89">
    <property type="entry name" value="AMMONIUM TRANSPORTER SLL0108-RELATED"/>
    <property type="match status" value="1"/>
</dbReference>
<feature type="transmembrane region" description="Helical" evidence="8">
    <location>
        <begin position="44"/>
        <end position="61"/>
    </location>
</feature>
<feature type="transmembrane region" description="Helical" evidence="8">
    <location>
        <begin position="328"/>
        <end position="352"/>
    </location>
</feature>
<feature type="transmembrane region" description="Helical" evidence="8">
    <location>
        <begin position="169"/>
        <end position="190"/>
    </location>
</feature>
<reference evidence="10" key="1">
    <citation type="journal article" date="2014" name="Int. J. Syst. Evol. Microbiol.">
        <title>Complete genome of a new Firmicutes species belonging to the dominant human colonic microbiota ('Ruminococcus bicirculans') reveals two chromosomes and a selective capacity to utilize plant glucans.</title>
        <authorList>
            <consortium name="NISC Comparative Sequencing Program"/>
            <person name="Wegmann U."/>
            <person name="Louis P."/>
            <person name="Goesmann A."/>
            <person name="Henrissat B."/>
            <person name="Duncan S.H."/>
            <person name="Flint H.J."/>
        </authorList>
    </citation>
    <scope>NUCLEOTIDE SEQUENCE</scope>
    <source>
        <strain evidence="10">CECT 8869</strain>
    </source>
</reference>
<dbReference type="InterPro" id="IPR001905">
    <property type="entry name" value="Ammonium_transpt"/>
</dbReference>
<feature type="transmembrane region" description="Helical" evidence="8">
    <location>
        <begin position="358"/>
        <end position="379"/>
    </location>
</feature>
<dbReference type="PROSITE" id="PS01219">
    <property type="entry name" value="AMMONIUM_TRANSP"/>
    <property type="match status" value="1"/>
</dbReference>
<evidence type="ECO:0000313" key="10">
    <source>
        <dbReference type="EMBL" id="MDO1513970.1"/>
    </source>
</evidence>
<feature type="transmembrane region" description="Helical" evidence="8">
    <location>
        <begin position="109"/>
        <end position="128"/>
    </location>
</feature>
<dbReference type="SUPFAM" id="SSF111352">
    <property type="entry name" value="Ammonium transporter"/>
    <property type="match status" value="1"/>
</dbReference>
<evidence type="ECO:0000256" key="8">
    <source>
        <dbReference type="RuleBase" id="RU362002"/>
    </source>
</evidence>
<evidence type="ECO:0000256" key="3">
    <source>
        <dbReference type="ARBA" id="ARBA00022448"/>
    </source>
</evidence>
<feature type="transmembrane region" description="Helical" evidence="8">
    <location>
        <begin position="12"/>
        <end position="32"/>
    </location>
</feature>
<keyword evidence="4 8" id="KW-0812">Transmembrane</keyword>
<comment type="similarity">
    <text evidence="2 8">Belongs to the ammonia transporter channel (TC 1.A.11.2) family.</text>
</comment>
<reference evidence="10" key="2">
    <citation type="submission" date="2023-06" db="EMBL/GenBank/DDBJ databases">
        <authorList>
            <person name="Lucena T."/>
            <person name="Sun Q."/>
        </authorList>
    </citation>
    <scope>NUCLEOTIDE SEQUENCE</scope>
    <source>
        <strain evidence="10">CECT 8869</strain>
    </source>
</reference>
<feature type="transmembrane region" description="Helical" evidence="8">
    <location>
        <begin position="135"/>
        <end position="157"/>
    </location>
</feature>
<keyword evidence="11" id="KW-1185">Reference proteome</keyword>
<name>A0ABT8RTC6_9FLAO</name>
<keyword evidence="7 8" id="KW-0924">Ammonia transport</keyword>
<dbReference type="InterPro" id="IPR024041">
    <property type="entry name" value="NH4_transpt_AmtB-like_dom"/>
</dbReference>
<feature type="domain" description="Ammonium transporter AmtB-like" evidence="9">
    <location>
        <begin position="11"/>
        <end position="406"/>
    </location>
</feature>
<feature type="transmembrane region" description="Helical" evidence="8">
    <location>
        <begin position="298"/>
        <end position="316"/>
    </location>
</feature>
<evidence type="ECO:0000256" key="2">
    <source>
        <dbReference type="ARBA" id="ARBA00005887"/>
    </source>
</evidence>
<dbReference type="InterPro" id="IPR029020">
    <property type="entry name" value="Ammonium/urea_transptr"/>
</dbReference>
<organism evidence="10 11">
    <name type="scientific">Maribacter confluentis</name>
    <dbReference type="NCBI Taxonomy" id="1656093"/>
    <lineage>
        <taxon>Bacteria</taxon>
        <taxon>Pseudomonadati</taxon>
        <taxon>Bacteroidota</taxon>
        <taxon>Flavobacteriia</taxon>
        <taxon>Flavobacteriales</taxon>
        <taxon>Flavobacteriaceae</taxon>
        <taxon>Maribacter</taxon>
    </lineage>
</organism>
<comment type="subcellular location">
    <subcellularLocation>
        <location evidence="8">Cell membrane</location>
        <topology evidence="8">Multi-pass membrane protein</topology>
    </subcellularLocation>
    <subcellularLocation>
        <location evidence="1">Membrane</location>
        <topology evidence="1">Multi-pass membrane protein</topology>
    </subcellularLocation>
</comment>
<proteinExistence type="inferred from homology"/>